<dbReference type="Proteomes" id="UP000310158">
    <property type="component" value="Unassembled WGS sequence"/>
</dbReference>
<proteinExistence type="predicted"/>
<evidence type="ECO:0000313" key="3">
    <source>
        <dbReference type="Proteomes" id="UP000310158"/>
    </source>
</evidence>
<keyword evidence="3" id="KW-1185">Reference proteome</keyword>
<dbReference type="InterPro" id="IPR036047">
    <property type="entry name" value="F-box-like_dom_sf"/>
</dbReference>
<reference evidence="2 3" key="1">
    <citation type="submission" date="2019-02" db="EMBL/GenBank/DDBJ databases">
        <title>Genome sequencing of the rare red list fungi Bondarzewia mesenterica.</title>
        <authorList>
            <person name="Buettner E."/>
            <person name="Kellner H."/>
        </authorList>
    </citation>
    <scope>NUCLEOTIDE SEQUENCE [LARGE SCALE GENOMIC DNA]</scope>
    <source>
        <strain evidence="2 3">DSM 108281</strain>
    </source>
</reference>
<dbReference type="PROSITE" id="PS50181">
    <property type="entry name" value="FBOX"/>
    <property type="match status" value="1"/>
</dbReference>
<evidence type="ECO:0000313" key="2">
    <source>
        <dbReference type="EMBL" id="THH13053.1"/>
    </source>
</evidence>
<dbReference type="InterPro" id="IPR001810">
    <property type="entry name" value="F-box_dom"/>
</dbReference>
<gene>
    <name evidence="2" type="ORF">EW146_g7133</name>
</gene>
<feature type="domain" description="F-box" evidence="1">
    <location>
        <begin position="205"/>
        <end position="253"/>
    </location>
</feature>
<comment type="caution">
    <text evidence="2">The sequence shown here is derived from an EMBL/GenBank/DDBJ whole genome shotgun (WGS) entry which is preliminary data.</text>
</comment>
<protein>
    <recommendedName>
        <fullName evidence="1">F-box domain-containing protein</fullName>
    </recommendedName>
</protein>
<accession>A0A4V6S1D4</accession>
<dbReference type="SUPFAM" id="SSF81383">
    <property type="entry name" value="F-box domain"/>
    <property type="match status" value="1"/>
</dbReference>
<dbReference type="EMBL" id="SGPL01000391">
    <property type="protein sequence ID" value="THH13053.1"/>
    <property type="molecule type" value="Genomic_DNA"/>
</dbReference>
<dbReference type="AlphaFoldDB" id="A0A4V6S1D4"/>
<dbReference type="OrthoDB" id="3249754at2759"/>
<evidence type="ECO:0000259" key="1">
    <source>
        <dbReference type="PROSITE" id="PS50181"/>
    </source>
</evidence>
<organism evidence="2 3">
    <name type="scientific">Bondarzewia mesenterica</name>
    <dbReference type="NCBI Taxonomy" id="1095465"/>
    <lineage>
        <taxon>Eukaryota</taxon>
        <taxon>Fungi</taxon>
        <taxon>Dikarya</taxon>
        <taxon>Basidiomycota</taxon>
        <taxon>Agaricomycotina</taxon>
        <taxon>Agaricomycetes</taxon>
        <taxon>Russulales</taxon>
        <taxon>Bondarzewiaceae</taxon>
        <taxon>Bondarzewia</taxon>
    </lineage>
</organism>
<name>A0A4V6S1D4_9AGAM</name>
<sequence>MSCSVCRLPFTPNEEQSVNPHPPPAGILTPTQLNYHMNAVAWGSKVVGLVVDFHYLDNKLFGAKPPTPIALVIYWETEDGTAMFFHTTCAGFLRKALKAEDWTLDSVTRLCELEFVLGLPQPGQEAGRFHRIDYEHVACEREEVNLRRFWLAEQPLPGDGSNWDWEGIASSELKWTLNRPDIFPKFFIAVSEQRRTSVGTPGETIDILTTLPVDILYHLLPFLDIPEYLVLTSTCRTLRLHALTAFQPHARKLVLSLGWAVPLESEYEAAKKSGLQLAHDKDVVHDADWLLYLSHVHRTTSMRVRRWIWHICLNMQKIFEARRPKTLFKVKTGADGGLKSIRNKAGKNLDSAVKQMYPISCQFRVIAERMRKKA</sequence>